<protein>
    <submittedName>
        <fullName evidence="1">Uncharacterized protein</fullName>
    </submittedName>
</protein>
<reference evidence="1" key="1">
    <citation type="submission" date="2023-03" db="EMBL/GenBank/DDBJ databases">
        <title>Andean soil-derived lignocellulolytic bacterial consortium as a source of novel taxa and putative plastic-active enzymes.</title>
        <authorList>
            <person name="Diaz-Garcia L."/>
            <person name="Chuvochina M."/>
            <person name="Feuerriegel G."/>
            <person name="Bunk B."/>
            <person name="Sproer C."/>
            <person name="Streit W.R."/>
            <person name="Rodriguez L.M."/>
            <person name="Overmann J."/>
            <person name="Jimenez D.J."/>
        </authorList>
    </citation>
    <scope>NUCLEOTIDE SEQUENCE</scope>
    <source>
        <strain evidence="1">MAG 7</strain>
    </source>
</reference>
<dbReference type="Proteomes" id="UP001220610">
    <property type="component" value="Chromosome"/>
</dbReference>
<sequence length="125" mass="13964">MAKIRKILIFKSILPQDIVHAESRHRQTAYGPVLRHDQATNMYNVFKIGGEPINPLQSGRLRVQTLSPGGILSGISPGSTPTVSMLLMSCGYHFLHNLLVLYIRHNSAVAQAIVFIIQTYKNRNL</sequence>
<dbReference type="AlphaFoldDB" id="A0AAJ5WRA1"/>
<evidence type="ECO:0000313" key="1">
    <source>
        <dbReference type="EMBL" id="WEK34292.1"/>
    </source>
</evidence>
<dbReference type="EMBL" id="CP119311">
    <property type="protein sequence ID" value="WEK34292.1"/>
    <property type="molecule type" value="Genomic_DNA"/>
</dbReference>
<proteinExistence type="predicted"/>
<name>A0AAJ5WRA1_9BACT</name>
<accession>A0AAJ5WRA1</accession>
<evidence type="ECO:0000313" key="2">
    <source>
        <dbReference type="Proteomes" id="UP001220610"/>
    </source>
</evidence>
<gene>
    <name evidence="1" type="ORF">P0Y53_17540</name>
</gene>
<organism evidence="1 2">
    <name type="scientific">Candidatus Pseudobacter hemicellulosilyticus</name>
    <dbReference type="NCBI Taxonomy" id="3121375"/>
    <lineage>
        <taxon>Bacteria</taxon>
        <taxon>Pseudomonadati</taxon>
        <taxon>Bacteroidota</taxon>
        <taxon>Chitinophagia</taxon>
        <taxon>Chitinophagales</taxon>
        <taxon>Chitinophagaceae</taxon>
        <taxon>Pseudobacter</taxon>
    </lineage>
</organism>